<feature type="region of interest" description="Disordered" evidence="1">
    <location>
        <begin position="146"/>
        <end position="174"/>
    </location>
</feature>
<evidence type="ECO:0000313" key="3">
    <source>
        <dbReference type="Proteomes" id="UP000092555"/>
    </source>
</evidence>
<organism evidence="2 3">
    <name type="scientific">Metschnikowia bicuspidata var. bicuspidata NRRL YB-4993</name>
    <dbReference type="NCBI Taxonomy" id="869754"/>
    <lineage>
        <taxon>Eukaryota</taxon>
        <taxon>Fungi</taxon>
        <taxon>Dikarya</taxon>
        <taxon>Ascomycota</taxon>
        <taxon>Saccharomycotina</taxon>
        <taxon>Pichiomycetes</taxon>
        <taxon>Metschnikowiaceae</taxon>
        <taxon>Metschnikowia</taxon>
    </lineage>
</organism>
<dbReference type="RefSeq" id="XP_018713467.1">
    <property type="nucleotide sequence ID" value="XM_018859417.1"/>
</dbReference>
<proteinExistence type="predicted"/>
<protein>
    <submittedName>
        <fullName evidence="2">Uncharacterized protein</fullName>
    </submittedName>
</protein>
<dbReference type="GeneID" id="30032392"/>
<dbReference type="Proteomes" id="UP000092555">
    <property type="component" value="Unassembled WGS sequence"/>
</dbReference>
<comment type="caution">
    <text evidence="2">The sequence shown here is derived from an EMBL/GenBank/DDBJ whole genome shotgun (WGS) entry which is preliminary data.</text>
</comment>
<evidence type="ECO:0000313" key="2">
    <source>
        <dbReference type="EMBL" id="OBA22986.1"/>
    </source>
</evidence>
<reference evidence="2 3" key="1">
    <citation type="submission" date="2016-05" db="EMBL/GenBank/DDBJ databases">
        <title>Comparative genomics of biotechnologically important yeasts.</title>
        <authorList>
            <consortium name="DOE Joint Genome Institute"/>
            <person name="Riley R."/>
            <person name="Haridas S."/>
            <person name="Wolfe K.H."/>
            <person name="Lopes M.R."/>
            <person name="Hittinger C.T."/>
            <person name="Goker M."/>
            <person name="Salamov A."/>
            <person name="Wisecaver J."/>
            <person name="Long T.M."/>
            <person name="Aerts A.L."/>
            <person name="Barry K."/>
            <person name="Choi C."/>
            <person name="Clum A."/>
            <person name="Coughlan A.Y."/>
            <person name="Deshpande S."/>
            <person name="Douglass A.P."/>
            <person name="Hanson S.J."/>
            <person name="Klenk H.-P."/>
            <person name="LaButti K."/>
            <person name="Lapidus A."/>
            <person name="Lindquist E."/>
            <person name="Lipzen A."/>
            <person name="Meier-kolthoff J.P."/>
            <person name="Ohm R.A."/>
            <person name="Otillar R.P."/>
            <person name="Pangilinan J."/>
            <person name="Peng Y."/>
            <person name="Rokas A."/>
            <person name="Rosa C.A."/>
            <person name="Scheuner C."/>
            <person name="Sibirny A.A."/>
            <person name="Slot J.C."/>
            <person name="Stielow J.B."/>
            <person name="Sun H."/>
            <person name="Kurtzman C.P."/>
            <person name="Blackwell M."/>
            <person name="Grigoriev I.V."/>
            <person name="Jeffries T.W."/>
        </authorList>
    </citation>
    <scope>NUCLEOTIDE SEQUENCE [LARGE SCALE GENOMIC DNA]</scope>
    <source>
        <strain evidence="2 3">NRRL YB-4993</strain>
    </source>
</reference>
<evidence type="ECO:0000256" key="1">
    <source>
        <dbReference type="SAM" id="MobiDB-lite"/>
    </source>
</evidence>
<name>A0A1A0HG57_9ASCO</name>
<sequence>MPAEGNGRATSYLIYNVIVELKEIYRVGSRYADVCGSDIYLFSFWNFSFYAPMDIKKSKLKLDFYLDKIRNKECPDILDWGQNLNKEYVAHCTTRGYPNYHSFVSNQGEQECRDFTEHRIMYYLITRLVKKIEGYPEICTKNSKRNPRFVDSKGESKRPRKVWNKNLKGDSRLK</sequence>
<feature type="compositionally biased region" description="Basic and acidic residues" evidence="1">
    <location>
        <begin position="148"/>
        <end position="157"/>
    </location>
</feature>
<keyword evidence="3" id="KW-1185">Reference proteome</keyword>
<dbReference type="AlphaFoldDB" id="A0A1A0HG57"/>
<gene>
    <name evidence="2" type="ORF">METBIDRAFT_96030</name>
</gene>
<accession>A0A1A0HG57</accession>
<dbReference type="EMBL" id="LXTC01000001">
    <property type="protein sequence ID" value="OBA22986.1"/>
    <property type="molecule type" value="Genomic_DNA"/>
</dbReference>